<dbReference type="EC" id="1.3.1.76" evidence="2"/>
<accession>A0A6V8PHC7</accession>
<dbReference type="InterPro" id="IPR042518">
    <property type="entry name" value="SirC_C"/>
</dbReference>
<dbReference type="EMBL" id="BLSA01000028">
    <property type="protein sequence ID" value="GFP32062.1"/>
    <property type="molecule type" value="Genomic_DNA"/>
</dbReference>
<sequence length="209" mass="23177">MAIGYYPINLNITHKSCLVIGGGKVAQRKVEGLVESQASVTVISPSTTRVLDALAVQGLIRIIRREYRQGDLEGTFLVISATDDEEINQAVFAEASEKGILVNVVDQPELCNFIVPSVVRRGDLVISISTSGKCPALAKRVRKQIEKQYGPEYQEYLLLLSQAREKIKASYKTEQERGKALERVMDSGILELIRVGKKDLAEETIERCI</sequence>
<dbReference type="GO" id="GO:0004325">
    <property type="term" value="F:ferrochelatase activity"/>
    <property type="evidence" value="ECO:0007669"/>
    <property type="project" value="InterPro"/>
</dbReference>
<comment type="caution">
    <text evidence="8">The sequence shown here is derived from an EMBL/GenBank/DDBJ whole genome shotgun (WGS) entry which is preliminary data.</text>
</comment>
<dbReference type="InterPro" id="IPR028281">
    <property type="entry name" value="Sirohaem_synthase_central"/>
</dbReference>
<proteinExistence type="predicted"/>
<dbReference type="Pfam" id="PF14824">
    <property type="entry name" value="Sirohm_synth_M"/>
    <property type="match status" value="1"/>
</dbReference>
<keyword evidence="4" id="KW-0520">NAD</keyword>
<evidence type="ECO:0000256" key="5">
    <source>
        <dbReference type="ARBA" id="ARBA00023244"/>
    </source>
</evidence>
<dbReference type="GO" id="GO:0019354">
    <property type="term" value="P:siroheme biosynthetic process"/>
    <property type="evidence" value="ECO:0007669"/>
    <property type="project" value="UniProtKB-UniPathway"/>
</dbReference>
<dbReference type="Gene3D" id="1.10.8.610">
    <property type="entry name" value="SirC, precorrin-2 dehydrogenase, C-terminal helical domain-like"/>
    <property type="match status" value="1"/>
</dbReference>
<evidence type="ECO:0000256" key="3">
    <source>
        <dbReference type="ARBA" id="ARBA00023002"/>
    </source>
</evidence>
<organism evidence="8 9">
    <name type="scientific">Candidatus Hakubella thermalkaliphila</name>
    <dbReference type="NCBI Taxonomy" id="2754717"/>
    <lineage>
        <taxon>Bacteria</taxon>
        <taxon>Bacillati</taxon>
        <taxon>Actinomycetota</taxon>
        <taxon>Actinomycetota incertae sedis</taxon>
        <taxon>Candidatus Hakubellales</taxon>
        <taxon>Candidatus Hakubellaceae</taxon>
        <taxon>Candidatus Hakubella</taxon>
    </lineage>
</organism>
<dbReference type="SUPFAM" id="SSF51735">
    <property type="entry name" value="NAD(P)-binding Rossmann-fold domains"/>
    <property type="match status" value="1"/>
</dbReference>
<name>A0A6V8PHC7_9ACTN</name>
<evidence type="ECO:0000259" key="7">
    <source>
        <dbReference type="Pfam" id="PF14824"/>
    </source>
</evidence>
<dbReference type="Pfam" id="PF13241">
    <property type="entry name" value="NAD_binding_7"/>
    <property type="match status" value="1"/>
</dbReference>
<dbReference type="PANTHER" id="PTHR35330">
    <property type="entry name" value="SIROHEME BIOSYNTHESIS PROTEIN MET8"/>
    <property type="match status" value="1"/>
</dbReference>
<dbReference type="InterPro" id="IPR006367">
    <property type="entry name" value="Sirohaem_synthase_N"/>
</dbReference>
<dbReference type="InterPro" id="IPR028161">
    <property type="entry name" value="Met8-like"/>
</dbReference>
<dbReference type="NCBIfam" id="TIGR01470">
    <property type="entry name" value="cysG_Nterm"/>
    <property type="match status" value="1"/>
</dbReference>
<evidence type="ECO:0000313" key="9">
    <source>
        <dbReference type="Proteomes" id="UP000568877"/>
    </source>
</evidence>
<feature type="domain" description="Siroheme synthase central" evidence="7">
    <location>
        <begin position="121"/>
        <end position="148"/>
    </location>
</feature>
<keyword evidence="5" id="KW-0627">Porphyrin biosynthesis</keyword>
<evidence type="ECO:0000256" key="6">
    <source>
        <dbReference type="ARBA" id="ARBA00047561"/>
    </source>
</evidence>
<dbReference type="Gene3D" id="3.40.50.720">
    <property type="entry name" value="NAD(P)-binding Rossmann-like Domain"/>
    <property type="match status" value="1"/>
</dbReference>
<dbReference type="PANTHER" id="PTHR35330:SF1">
    <property type="entry name" value="SIROHEME BIOSYNTHESIS PROTEIN MET8"/>
    <property type="match status" value="1"/>
</dbReference>
<dbReference type="SUPFAM" id="SSF75615">
    <property type="entry name" value="Siroheme synthase middle domains-like"/>
    <property type="match status" value="1"/>
</dbReference>
<comment type="pathway">
    <text evidence="1">Porphyrin-containing compound metabolism; siroheme biosynthesis; sirohydrochlorin from precorrin-2: step 1/1.</text>
</comment>
<dbReference type="UniPathway" id="UPA00262">
    <property type="reaction ID" value="UER00222"/>
</dbReference>
<evidence type="ECO:0000313" key="8">
    <source>
        <dbReference type="EMBL" id="GFP32062.1"/>
    </source>
</evidence>
<comment type="catalytic activity">
    <reaction evidence="6">
        <text>precorrin-2 + NAD(+) = sirohydrochlorin + NADH + 2 H(+)</text>
        <dbReference type="Rhea" id="RHEA:15613"/>
        <dbReference type="ChEBI" id="CHEBI:15378"/>
        <dbReference type="ChEBI" id="CHEBI:57540"/>
        <dbReference type="ChEBI" id="CHEBI:57945"/>
        <dbReference type="ChEBI" id="CHEBI:58351"/>
        <dbReference type="ChEBI" id="CHEBI:58827"/>
        <dbReference type="EC" id="1.3.1.76"/>
    </reaction>
</comment>
<protein>
    <recommendedName>
        <fullName evidence="2">precorrin-2 dehydrogenase</fullName>
        <ecNumber evidence="2">1.3.1.76</ecNumber>
    </recommendedName>
</protein>
<evidence type="ECO:0000256" key="2">
    <source>
        <dbReference type="ARBA" id="ARBA00012400"/>
    </source>
</evidence>
<evidence type="ECO:0000256" key="1">
    <source>
        <dbReference type="ARBA" id="ARBA00005010"/>
    </source>
</evidence>
<evidence type="ECO:0000256" key="4">
    <source>
        <dbReference type="ARBA" id="ARBA00023027"/>
    </source>
</evidence>
<dbReference type="InterPro" id="IPR036291">
    <property type="entry name" value="NAD(P)-bd_dom_sf"/>
</dbReference>
<reference evidence="8 9" key="1">
    <citation type="journal article" date="2020" name="Front. Microbiol.">
        <title>Single-cell genomics of novel Actinobacteria with the Wood-Ljungdahl pathway discovered in a serpentinizing system.</title>
        <authorList>
            <person name="Merino N."/>
            <person name="Kawai M."/>
            <person name="Boyd E.S."/>
            <person name="Colman D.R."/>
            <person name="McGlynn S.E."/>
            <person name="Nealson K.H."/>
            <person name="Kurokawa K."/>
            <person name="Hongoh Y."/>
        </authorList>
    </citation>
    <scope>NUCLEOTIDE SEQUENCE [LARGE SCALE GENOMIC DNA]</scope>
    <source>
        <strain evidence="8 9">S42</strain>
    </source>
</reference>
<dbReference type="AlphaFoldDB" id="A0A6V8PHC7"/>
<dbReference type="Proteomes" id="UP000568877">
    <property type="component" value="Unassembled WGS sequence"/>
</dbReference>
<dbReference type="GO" id="GO:0043115">
    <property type="term" value="F:precorrin-2 dehydrogenase activity"/>
    <property type="evidence" value="ECO:0007669"/>
    <property type="project" value="UniProtKB-EC"/>
</dbReference>
<keyword evidence="3" id="KW-0560">Oxidoreductase</keyword>
<gene>
    <name evidence="8" type="ORF">HKBW3S42_00367</name>
</gene>